<dbReference type="CDD" id="cd00093">
    <property type="entry name" value="HTH_XRE"/>
    <property type="match status" value="1"/>
</dbReference>
<dbReference type="EMBL" id="BAAAVI010000103">
    <property type="protein sequence ID" value="GAA2910307.1"/>
    <property type="molecule type" value="Genomic_DNA"/>
</dbReference>
<comment type="caution">
    <text evidence="3">The sequence shown here is derived from an EMBL/GenBank/DDBJ whole genome shotgun (WGS) entry which is preliminary data.</text>
</comment>
<feature type="domain" description="HTH cro/C1-type" evidence="2">
    <location>
        <begin position="14"/>
        <end position="69"/>
    </location>
</feature>
<sequence length="666" mass="71939">MSVSERDRELSRLLRRLKERSKRSYEDLAGSTFVSSSTLHRYCSGKSVPPDVGVVVRIAKECGASGAELQEVLRAWSAADARRQQPSNAVSPRTPAPASPPPSSGASTGAPSSAQGLPALSGSPGASPALEDPHGAAPAPHDGTTAPALPTPHESTVAPHGTTPALPAATPAPHDGIAAVQGGLPVPYGVTASPQGEAGTAPVRAGRRGTVATRAGLTTADPPRTHPARRARRTQMSGVLLTLLLLVMVLSSAGSPSPAEPDTMPIPQWVSGPSWVRAPYPVSPKIFGVTMNSNTGNMPTFRVGAVRFWDSGTRWAGIQPRRGEFDWSTLDRLVDGANRAGLPALFVFGAAPSWAAPQAPTGPYQDRSRAAAPDDLDDWDTLVKALVSRYRGRIEAYELWVMGNDPRFFTSGVETLVEMTRRAGEIVRREDPEAIVVCPGMGRLWDAEARRTLERFAELGGYRHCDVAGIKLHQHRPSDPPETMLEILRYVNRTMHRAGVHLPLWNTGTTYEIPLQGSLDDRRAVDNAVRFYLLSLYATDLGLQRMYFYNWGGTNIPIVLQAEGGAPTRAALAVEELQRWLARTRLRSCGRGLPIGLPDNVWQCEFLVAEAEGEHRAVIRWTHSGTAETVVGPSATRVRHLDGTVTEVRPEDGLRVTERPVLVEYR</sequence>
<proteinExistence type="predicted"/>
<dbReference type="PANTHER" id="PTHR12631:SF10">
    <property type="entry name" value="BETA-XYLOSIDASE-LIKE PROTEIN-RELATED"/>
    <property type="match status" value="1"/>
</dbReference>
<evidence type="ECO:0000256" key="1">
    <source>
        <dbReference type="SAM" id="MobiDB-lite"/>
    </source>
</evidence>
<dbReference type="SMART" id="SM00530">
    <property type="entry name" value="HTH_XRE"/>
    <property type="match status" value="1"/>
</dbReference>
<dbReference type="InterPro" id="IPR017853">
    <property type="entry name" value="GH"/>
</dbReference>
<dbReference type="PANTHER" id="PTHR12631">
    <property type="entry name" value="ALPHA-L-IDURONIDASE"/>
    <property type="match status" value="1"/>
</dbReference>
<dbReference type="Gene3D" id="3.20.20.80">
    <property type="entry name" value="Glycosidases"/>
    <property type="match status" value="1"/>
</dbReference>
<dbReference type="SUPFAM" id="SSF51445">
    <property type="entry name" value="(Trans)glycosidases"/>
    <property type="match status" value="1"/>
</dbReference>
<gene>
    <name evidence="3" type="ORF">GCM10010517_76790</name>
</gene>
<feature type="compositionally biased region" description="Pro residues" evidence="1">
    <location>
        <begin position="94"/>
        <end position="103"/>
    </location>
</feature>
<protein>
    <recommendedName>
        <fullName evidence="2">HTH cro/C1-type domain-containing protein</fullName>
    </recommendedName>
</protein>
<evidence type="ECO:0000313" key="3">
    <source>
        <dbReference type="EMBL" id="GAA2910307.1"/>
    </source>
</evidence>
<dbReference type="Gene3D" id="1.10.260.40">
    <property type="entry name" value="lambda repressor-like DNA-binding domains"/>
    <property type="match status" value="1"/>
</dbReference>
<dbReference type="Pfam" id="PF13560">
    <property type="entry name" value="HTH_31"/>
    <property type="match status" value="1"/>
</dbReference>
<reference evidence="3 4" key="1">
    <citation type="journal article" date="2019" name="Int. J. Syst. Evol. Microbiol.">
        <title>The Global Catalogue of Microorganisms (GCM) 10K type strain sequencing project: providing services to taxonomists for standard genome sequencing and annotation.</title>
        <authorList>
            <consortium name="The Broad Institute Genomics Platform"/>
            <consortium name="The Broad Institute Genome Sequencing Center for Infectious Disease"/>
            <person name="Wu L."/>
            <person name="Ma J."/>
        </authorList>
    </citation>
    <scope>NUCLEOTIDE SEQUENCE [LARGE SCALE GENOMIC DNA]</scope>
    <source>
        <strain evidence="3 4">JCM 6242</strain>
    </source>
</reference>
<organism evidence="3 4">
    <name type="scientific">Streptosporangium fragile</name>
    <dbReference type="NCBI Taxonomy" id="46186"/>
    <lineage>
        <taxon>Bacteria</taxon>
        <taxon>Bacillati</taxon>
        <taxon>Actinomycetota</taxon>
        <taxon>Actinomycetes</taxon>
        <taxon>Streptosporangiales</taxon>
        <taxon>Streptosporangiaceae</taxon>
        <taxon>Streptosporangium</taxon>
    </lineage>
</organism>
<feature type="compositionally biased region" description="Low complexity" evidence="1">
    <location>
        <begin position="158"/>
        <end position="173"/>
    </location>
</feature>
<name>A0ABN3WDN3_9ACTN</name>
<dbReference type="Proteomes" id="UP001500831">
    <property type="component" value="Unassembled WGS sequence"/>
</dbReference>
<dbReference type="InterPro" id="IPR001387">
    <property type="entry name" value="Cro/C1-type_HTH"/>
</dbReference>
<evidence type="ECO:0000259" key="2">
    <source>
        <dbReference type="PROSITE" id="PS50943"/>
    </source>
</evidence>
<dbReference type="PROSITE" id="PS50943">
    <property type="entry name" value="HTH_CROC1"/>
    <property type="match status" value="1"/>
</dbReference>
<evidence type="ECO:0000313" key="4">
    <source>
        <dbReference type="Proteomes" id="UP001500831"/>
    </source>
</evidence>
<keyword evidence="4" id="KW-1185">Reference proteome</keyword>
<feature type="compositionally biased region" description="Low complexity" evidence="1">
    <location>
        <begin position="104"/>
        <end position="114"/>
    </location>
</feature>
<dbReference type="SUPFAM" id="SSF47413">
    <property type="entry name" value="lambda repressor-like DNA-binding domains"/>
    <property type="match status" value="1"/>
</dbReference>
<dbReference type="InterPro" id="IPR051923">
    <property type="entry name" value="Glycosyl_Hydrolase_39"/>
</dbReference>
<dbReference type="InterPro" id="IPR010982">
    <property type="entry name" value="Lambda_DNA-bd_dom_sf"/>
</dbReference>
<dbReference type="RefSeq" id="WP_344981748.1">
    <property type="nucleotide sequence ID" value="NZ_BAAAVI010000103.1"/>
</dbReference>
<feature type="region of interest" description="Disordered" evidence="1">
    <location>
        <begin position="78"/>
        <end position="233"/>
    </location>
</feature>
<accession>A0ABN3WDN3</accession>
<feature type="compositionally biased region" description="Low complexity" evidence="1">
    <location>
        <begin position="208"/>
        <end position="222"/>
    </location>
</feature>